<comment type="catalytic activity">
    <reaction evidence="5">
        <text>a 4-saturated-(3S)-3-hydroxyacyl-CoA = a (3E)-enoyl-CoA + H2O</text>
        <dbReference type="Rhea" id="RHEA:20724"/>
        <dbReference type="ChEBI" id="CHEBI:15377"/>
        <dbReference type="ChEBI" id="CHEBI:58521"/>
        <dbReference type="ChEBI" id="CHEBI:137480"/>
        <dbReference type="EC" id="4.2.1.17"/>
    </reaction>
</comment>
<dbReference type="Proteomes" id="UP000297736">
    <property type="component" value="Unassembled WGS sequence"/>
</dbReference>
<accession>A0A4Z0KER5</accession>
<reference evidence="6 7" key="1">
    <citation type="submission" date="2018-10" db="EMBL/GenBank/DDBJ databases">
        <title>Brevibacterium genomes from Austrain hard cheese rinds.</title>
        <authorList>
            <person name="Anast J.M."/>
            <person name="Dzieciol M."/>
            <person name="Schultz D.L."/>
            <person name="Mann E."/>
            <person name="Wagner M."/>
            <person name="Schmitz-Esser S."/>
        </authorList>
    </citation>
    <scope>NUCLEOTIDE SEQUENCE [LARGE SCALE GENOMIC DNA]</scope>
    <source>
        <strain evidence="6 7">L261</strain>
    </source>
</reference>
<dbReference type="GO" id="GO:0006635">
    <property type="term" value="P:fatty acid beta-oxidation"/>
    <property type="evidence" value="ECO:0007669"/>
    <property type="project" value="TreeGrafter"/>
</dbReference>
<dbReference type="GO" id="GO:0004300">
    <property type="term" value="F:enoyl-CoA hydratase activity"/>
    <property type="evidence" value="ECO:0007669"/>
    <property type="project" value="UniProtKB-EC"/>
</dbReference>
<dbReference type="InterPro" id="IPR029045">
    <property type="entry name" value="ClpP/crotonase-like_dom_sf"/>
</dbReference>
<dbReference type="SUPFAM" id="SSF52096">
    <property type="entry name" value="ClpP/crotonase"/>
    <property type="match status" value="1"/>
</dbReference>
<comment type="catalytic activity">
    <reaction evidence="4">
        <text>a (3S)-3-hydroxyacyl-CoA = a (2E)-enoyl-CoA + H2O</text>
        <dbReference type="Rhea" id="RHEA:16105"/>
        <dbReference type="ChEBI" id="CHEBI:15377"/>
        <dbReference type="ChEBI" id="CHEBI:57318"/>
        <dbReference type="ChEBI" id="CHEBI:58856"/>
        <dbReference type="EC" id="4.2.1.17"/>
    </reaction>
</comment>
<organism evidence="6 7">
    <name type="scientific">Brevibacterium aurantiacum</name>
    <dbReference type="NCBI Taxonomy" id="273384"/>
    <lineage>
        <taxon>Bacteria</taxon>
        <taxon>Bacillati</taxon>
        <taxon>Actinomycetota</taxon>
        <taxon>Actinomycetes</taxon>
        <taxon>Micrococcales</taxon>
        <taxon>Brevibacteriaceae</taxon>
        <taxon>Brevibacterium</taxon>
    </lineage>
</organism>
<name>A0A4Z0KER5_BREAU</name>
<dbReference type="InterPro" id="IPR001753">
    <property type="entry name" value="Enoyl-CoA_hydra/iso"/>
</dbReference>
<sequence length="266" mass="27468">MADSTAGQARNGGLVTTEVIRDGVLAVTMNRGPANALAPELLTALDEACQIADDTPGIKFVVFTSSLEGFFAAGADIKHMRTIDASSFADYGDQMRAVNDRIETADWISIAALDGMALGGGLELALACTFRTAGPDARLGLPEAGIGLLPGAGGTQRLPRLVGHGRAMDIILTARQVRTQEAFDIGLVQRVTDGSAVDSALALVDELSGNSLPAMVAGARCIGGAHDMPLAEGIALEKSSEEDLFTNGEAAEGIAAFVGKRRPDFA</sequence>
<comment type="similarity">
    <text evidence="1">Belongs to the enoyl-CoA hydratase/isomerase family.</text>
</comment>
<keyword evidence="3" id="KW-0456">Lyase</keyword>
<dbReference type="Gene3D" id="3.90.226.10">
    <property type="entry name" value="2-enoyl-CoA Hydratase, Chain A, domain 1"/>
    <property type="match status" value="1"/>
</dbReference>
<dbReference type="PANTHER" id="PTHR11941:SF54">
    <property type="entry name" value="ENOYL-COA HYDRATASE, MITOCHONDRIAL"/>
    <property type="match status" value="1"/>
</dbReference>
<dbReference type="EC" id="4.2.1.17" evidence="2"/>
<dbReference type="AlphaFoldDB" id="A0A4Z0KER5"/>
<evidence type="ECO:0000256" key="5">
    <source>
        <dbReference type="ARBA" id="ARBA00023717"/>
    </source>
</evidence>
<gene>
    <name evidence="6" type="ORF">EB834_17160</name>
</gene>
<dbReference type="EMBL" id="RHFF01000020">
    <property type="protein sequence ID" value="TGD37072.1"/>
    <property type="molecule type" value="Genomic_DNA"/>
</dbReference>
<evidence type="ECO:0000256" key="1">
    <source>
        <dbReference type="ARBA" id="ARBA00005254"/>
    </source>
</evidence>
<evidence type="ECO:0000256" key="4">
    <source>
        <dbReference type="ARBA" id="ARBA00023709"/>
    </source>
</evidence>
<dbReference type="RefSeq" id="WP_135448224.1">
    <property type="nucleotide sequence ID" value="NZ_RHFF01000020.1"/>
</dbReference>
<protein>
    <recommendedName>
        <fullName evidence="2">enoyl-CoA hydratase</fullName>
        <ecNumber evidence="2">4.2.1.17</ecNumber>
    </recommendedName>
</protein>
<evidence type="ECO:0000256" key="3">
    <source>
        <dbReference type="ARBA" id="ARBA00023239"/>
    </source>
</evidence>
<evidence type="ECO:0000313" key="7">
    <source>
        <dbReference type="Proteomes" id="UP000297736"/>
    </source>
</evidence>
<comment type="caution">
    <text evidence="6">The sequence shown here is derived from an EMBL/GenBank/DDBJ whole genome shotgun (WGS) entry which is preliminary data.</text>
</comment>
<dbReference type="Pfam" id="PF00378">
    <property type="entry name" value="ECH_1"/>
    <property type="match status" value="1"/>
</dbReference>
<dbReference type="CDD" id="cd06558">
    <property type="entry name" value="crotonase-like"/>
    <property type="match status" value="1"/>
</dbReference>
<dbReference type="FunFam" id="3.90.226.10:FF:000009">
    <property type="entry name" value="Carnitinyl-CoA dehydratase"/>
    <property type="match status" value="1"/>
</dbReference>
<proteinExistence type="inferred from homology"/>
<dbReference type="InterPro" id="IPR014748">
    <property type="entry name" value="Enoyl-CoA_hydra_C"/>
</dbReference>
<evidence type="ECO:0000313" key="6">
    <source>
        <dbReference type="EMBL" id="TGD37072.1"/>
    </source>
</evidence>
<dbReference type="PANTHER" id="PTHR11941">
    <property type="entry name" value="ENOYL-COA HYDRATASE-RELATED"/>
    <property type="match status" value="1"/>
</dbReference>
<evidence type="ECO:0000256" key="2">
    <source>
        <dbReference type="ARBA" id="ARBA00012076"/>
    </source>
</evidence>
<dbReference type="Gene3D" id="1.10.12.10">
    <property type="entry name" value="Lyase 2-enoyl-coa Hydratase, Chain A, domain 2"/>
    <property type="match status" value="1"/>
</dbReference>